<gene>
    <name evidence="2" type="ORF">OHA22_06065</name>
</gene>
<proteinExistence type="predicted"/>
<sequence length="259" mass="27063">MSYNQQPPVQPPFTPPAAGEPEGRPAWARKRIAVPAALLIFFFGVGIGSSGGGDEEKAAASSEAGPQPTVTVTKTAAAKPAKDEAGKQTGDDKPEADEDKTATVPNFVGMGLQSAQDKAQEAGFHGLASHDALGRDRMQAFDRNWKVCTQNVKAGVSRSTDTDLDFGAVKLEEACPAKEEKPLAAAGGKMPDLAGKSVKAARAVLDSGTSITVKDALPDGRWVLVESNWKVCTQTPSAATPLTGQPVEFTAVKFEETCP</sequence>
<evidence type="ECO:0008006" key="3">
    <source>
        <dbReference type="Google" id="ProtNLM"/>
    </source>
</evidence>
<feature type="region of interest" description="Disordered" evidence="1">
    <location>
        <begin position="51"/>
        <end position="99"/>
    </location>
</feature>
<organism evidence="2">
    <name type="scientific">Streptomyces sp. NBC_00093</name>
    <dbReference type="NCBI Taxonomy" id="2975649"/>
    <lineage>
        <taxon>Bacteria</taxon>
        <taxon>Bacillati</taxon>
        <taxon>Actinomycetota</taxon>
        <taxon>Actinomycetes</taxon>
        <taxon>Kitasatosporales</taxon>
        <taxon>Streptomycetaceae</taxon>
        <taxon>Streptomyces</taxon>
    </lineage>
</organism>
<accession>A0AAU1ZRR2</accession>
<dbReference type="AlphaFoldDB" id="A0AAU1ZRR2"/>
<reference evidence="2" key="1">
    <citation type="submission" date="2022-10" db="EMBL/GenBank/DDBJ databases">
        <title>The complete genomes of actinobacterial strains from the NBC collection.</title>
        <authorList>
            <person name="Joergensen T.S."/>
            <person name="Alvarez Arevalo M."/>
            <person name="Sterndorff E.B."/>
            <person name="Faurdal D."/>
            <person name="Vuksanovic O."/>
            <person name="Mourched A.-S."/>
            <person name="Charusanti P."/>
            <person name="Shaw S."/>
            <person name="Blin K."/>
            <person name="Weber T."/>
        </authorList>
    </citation>
    <scope>NUCLEOTIDE SEQUENCE</scope>
    <source>
        <strain evidence="2">NBC_00093</strain>
    </source>
</reference>
<feature type="compositionally biased region" description="Low complexity" evidence="1">
    <location>
        <begin position="68"/>
        <end position="79"/>
    </location>
</feature>
<evidence type="ECO:0000256" key="1">
    <source>
        <dbReference type="SAM" id="MobiDB-lite"/>
    </source>
</evidence>
<dbReference type="Gene3D" id="3.30.10.20">
    <property type="match status" value="1"/>
</dbReference>
<evidence type="ECO:0000313" key="2">
    <source>
        <dbReference type="EMBL" id="WTT15121.1"/>
    </source>
</evidence>
<protein>
    <recommendedName>
        <fullName evidence="3">PASTA domain-containing protein</fullName>
    </recommendedName>
</protein>
<feature type="compositionally biased region" description="Basic and acidic residues" evidence="1">
    <location>
        <begin position="80"/>
        <end position="93"/>
    </location>
</feature>
<name>A0AAU1ZRR2_9ACTN</name>
<feature type="region of interest" description="Disordered" evidence="1">
    <location>
        <begin position="1"/>
        <end position="24"/>
    </location>
</feature>
<dbReference type="EMBL" id="CP108222">
    <property type="protein sequence ID" value="WTT15121.1"/>
    <property type="molecule type" value="Genomic_DNA"/>
</dbReference>